<dbReference type="GO" id="GO:0005737">
    <property type="term" value="C:cytoplasm"/>
    <property type="evidence" value="ECO:0007669"/>
    <property type="project" value="UniProtKB-SubCell"/>
</dbReference>
<dbReference type="GO" id="GO:0005507">
    <property type="term" value="F:copper ion binding"/>
    <property type="evidence" value="ECO:0007669"/>
    <property type="project" value="TreeGrafter"/>
</dbReference>
<name>A0A5K7X9C3_9BACT</name>
<comment type="caution">
    <text evidence="2">Once thought to be involved in copper homeostasis, experiments in E.coli have shown this is not the case.</text>
</comment>
<dbReference type="AlphaFoldDB" id="A0A5K7X9C3"/>
<reference evidence="4" key="1">
    <citation type="submission" date="2019-10" db="EMBL/GenBank/DDBJ databases">
        <title>Lacipirellula parvula gen. nov., sp. nov., representing a lineage of planctomycetes widespread in freshwater anoxic habitats, and description of the family Lacipirellulaceae.</title>
        <authorList>
            <person name="Dedysh S.N."/>
            <person name="Kulichevskaya I.S."/>
            <person name="Beletsky A.V."/>
            <person name="Rakitin A.L."/>
            <person name="Mardanov A.V."/>
            <person name="Ivanova A.A."/>
            <person name="Saltykova V.X."/>
            <person name="Rijpstra W.I.C."/>
            <person name="Sinninghe Damste J.S."/>
            <person name="Ravin N.V."/>
        </authorList>
    </citation>
    <scope>NUCLEOTIDE SEQUENCE [LARGE SCALE GENOMIC DNA]</scope>
    <source>
        <strain evidence="4">PX69</strain>
    </source>
</reference>
<dbReference type="InterPro" id="IPR036822">
    <property type="entry name" value="CutC-like_dom_sf"/>
</dbReference>
<dbReference type="RefSeq" id="WP_152097238.1">
    <property type="nucleotide sequence ID" value="NZ_AP021861.1"/>
</dbReference>
<dbReference type="EMBL" id="AP021861">
    <property type="protein sequence ID" value="BBO31013.1"/>
    <property type="molecule type" value="Genomic_DNA"/>
</dbReference>
<keyword evidence="2" id="KW-0963">Cytoplasm</keyword>
<dbReference type="InterPro" id="IPR005627">
    <property type="entry name" value="CutC-like"/>
</dbReference>
<dbReference type="HAMAP" id="MF_00795">
    <property type="entry name" value="CutC"/>
    <property type="match status" value="1"/>
</dbReference>
<keyword evidence="4" id="KW-1185">Reference proteome</keyword>
<dbReference type="Pfam" id="PF03932">
    <property type="entry name" value="CutC"/>
    <property type="match status" value="1"/>
</dbReference>
<comment type="subcellular location">
    <subcellularLocation>
        <location evidence="2">Cytoplasm</location>
    </subcellularLocation>
</comment>
<dbReference type="PANTHER" id="PTHR12598:SF0">
    <property type="entry name" value="COPPER HOMEOSTASIS PROTEIN CUTC HOMOLOG"/>
    <property type="match status" value="1"/>
</dbReference>
<dbReference type="Gene3D" id="3.20.20.380">
    <property type="entry name" value="Copper homeostasis (CutC) domain"/>
    <property type="match status" value="1"/>
</dbReference>
<evidence type="ECO:0000313" key="3">
    <source>
        <dbReference type="EMBL" id="BBO31013.1"/>
    </source>
</evidence>
<sequence>MTTAVPAEKITLEVCVGSVADARAAIAAGADRLELCSGLEVGGLTPSIGLVETVVAASSVPVIAMLRPRAGGFCYDADEFAAMLRDAERFLAAGAAGVAFGILDQQGRLDVARSREIVARAGTRETVMHRAFDFTADQFATLEALIELKATRILTSGGEPAALAGSAKLRELATRAAGRIELMAGGGINADNVGDVLSASGLRQVHIGASGPADDRSIAPTASINLCDQRFFHGAEYRVVVQNSVAATAAALRNA</sequence>
<evidence type="ECO:0000313" key="4">
    <source>
        <dbReference type="Proteomes" id="UP000326837"/>
    </source>
</evidence>
<proteinExistence type="inferred from homology"/>
<organism evidence="3 4">
    <name type="scientific">Lacipirellula parvula</name>
    <dbReference type="NCBI Taxonomy" id="2650471"/>
    <lineage>
        <taxon>Bacteria</taxon>
        <taxon>Pseudomonadati</taxon>
        <taxon>Planctomycetota</taxon>
        <taxon>Planctomycetia</taxon>
        <taxon>Pirellulales</taxon>
        <taxon>Lacipirellulaceae</taxon>
        <taxon>Lacipirellula</taxon>
    </lineage>
</organism>
<accession>A0A5K7X9C3</accession>
<gene>
    <name evidence="2" type="primary">cutC</name>
    <name evidence="3" type="ORF">PLANPX_0625</name>
</gene>
<evidence type="ECO:0000256" key="1">
    <source>
        <dbReference type="ARBA" id="ARBA00007768"/>
    </source>
</evidence>
<evidence type="ECO:0000256" key="2">
    <source>
        <dbReference type="HAMAP-Rule" id="MF_00795"/>
    </source>
</evidence>
<comment type="similarity">
    <text evidence="1 2">Belongs to the CutC family.</text>
</comment>
<dbReference type="PANTHER" id="PTHR12598">
    <property type="entry name" value="COPPER HOMEOSTASIS PROTEIN CUTC"/>
    <property type="match status" value="1"/>
</dbReference>
<dbReference type="Proteomes" id="UP000326837">
    <property type="component" value="Chromosome"/>
</dbReference>
<protein>
    <recommendedName>
        <fullName evidence="2">PF03932 family protein CutC</fullName>
    </recommendedName>
</protein>
<dbReference type="KEGG" id="lpav:PLANPX_0625"/>
<dbReference type="SUPFAM" id="SSF110395">
    <property type="entry name" value="CutC-like"/>
    <property type="match status" value="1"/>
</dbReference>